<dbReference type="KEGG" id="thel:IG193_04325"/>
<keyword evidence="2" id="KW-1185">Reference proteome</keyword>
<evidence type="ECO:0000313" key="2">
    <source>
        <dbReference type="Proteomes" id="UP000594121"/>
    </source>
</evidence>
<evidence type="ECO:0000313" key="1">
    <source>
        <dbReference type="EMBL" id="QOJ79686.1"/>
    </source>
</evidence>
<proteinExistence type="predicted"/>
<sequence>MDEAVLSLLNLLVSSLLLAYWLTVYNYQSPQNSELVRDICYLMASPNGTSISGDYHLNVCIVNGTLASRTPIDKMCLVRVNTTAVTGFLYAEDGDKCFEGKVRLRLTKVGGKVAVGFDRS</sequence>
<protein>
    <submittedName>
        <fullName evidence="1">Uncharacterized protein</fullName>
    </submittedName>
</protein>
<dbReference type="Proteomes" id="UP000594121">
    <property type="component" value="Chromosome"/>
</dbReference>
<dbReference type="EMBL" id="CP062310">
    <property type="protein sequence ID" value="QOJ79686.1"/>
    <property type="molecule type" value="Genomic_DNA"/>
</dbReference>
<dbReference type="GeneID" id="59149095"/>
<name>A0A7L9FLD3_9CREN</name>
<organism evidence="1 2">
    <name type="scientific">Infirmifilum lucidum</name>
    <dbReference type="NCBI Taxonomy" id="2776706"/>
    <lineage>
        <taxon>Archaea</taxon>
        <taxon>Thermoproteota</taxon>
        <taxon>Thermoprotei</taxon>
        <taxon>Thermofilales</taxon>
        <taxon>Thermofilaceae</taxon>
        <taxon>Infirmifilum</taxon>
    </lineage>
</organism>
<reference evidence="1 2" key="1">
    <citation type="submission" date="2020-10" db="EMBL/GenBank/DDBJ databases">
        <title>Thermofilum lucidum 3507LT sp. nov. a novel member of Thermofilaceae family isolated from Chile hot spring, and proposal of description order Thermofilales.</title>
        <authorList>
            <person name="Zayulina K.S."/>
            <person name="Elcheninov A.G."/>
            <person name="Toshchakov S.V."/>
            <person name="Kublanov I.V."/>
        </authorList>
    </citation>
    <scope>NUCLEOTIDE SEQUENCE [LARGE SCALE GENOMIC DNA]</scope>
    <source>
        <strain evidence="1 2">3507LT</strain>
    </source>
</reference>
<dbReference type="RefSeq" id="WP_192819658.1">
    <property type="nucleotide sequence ID" value="NZ_CP062310.1"/>
</dbReference>
<dbReference type="InParanoid" id="A0A7L9FLD3"/>
<accession>A0A7L9FLD3</accession>
<dbReference type="AlphaFoldDB" id="A0A7L9FLD3"/>
<gene>
    <name evidence="1" type="ORF">IG193_04325</name>
</gene>